<sequence length="148" mass="16850">MTLIKWNNPRNIERVNPFAPSFNEFFENMFNGNLPTENALKVPAVNVSETETSYTVELAAPGLTKEDFKIDLEKNTLTISAQKETEQKEEGKNYHRKEFSFSSFKRSFTLPETVDRENIGAEYKDGVLSLSIPKKAEAQLKAKQIKVS</sequence>
<keyword evidence="5" id="KW-1185">Reference proteome</keyword>
<evidence type="ECO:0000313" key="5">
    <source>
        <dbReference type="Proteomes" id="UP000007590"/>
    </source>
</evidence>
<protein>
    <submittedName>
        <fullName evidence="4">Molecular chaperone (Small heat shock protein)</fullName>
    </submittedName>
</protein>
<dbReference type="CDD" id="cd06464">
    <property type="entry name" value="ACD_sHsps-like"/>
    <property type="match status" value="1"/>
</dbReference>
<dbReference type="HOGENOM" id="CLU_046737_8_4_10"/>
<evidence type="ECO:0000256" key="1">
    <source>
        <dbReference type="PROSITE-ProRule" id="PRU00285"/>
    </source>
</evidence>
<dbReference type="Gene3D" id="2.60.40.790">
    <property type="match status" value="1"/>
</dbReference>
<evidence type="ECO:0000259" key="3">
    <source>
        <dbReference type="PROSITE" id="PS01031"/>
    </source>
</evidence>
<dbReference type="Pfam" id="PF00011">
    <property type="entry name" value="HSP20"/>
    <property type="match status" value="1"/>
</dbReference>
<dbReference type="InterPro" id="IPR031107">
    <property type="entry name" value="Small_HSP"/>
</dbReference>
<dbReference type="AlphaFoldDB" id="H8KTX0"/>
<proteinExistence type="inferred from homology"/>
<dbReference type="InterPro" id="IPR008978">
    <property type="entry name" value="HSP20-like_chaperone"/>
</dbReference>
<accession>H8KTX0</accession>
<dbReference type="RefSeq" id="WP_014680047.1">
    <property type="nucleotide sequence ID" value="NC_017770.1"/>
</dbReference>
<dbReference type="KEGG" id="scn:Solca_1754"/>
<dbReference type="PANTHER" id="PTHR11527">
    <property type="entry name" value="HEAT-SHOCK PROTEIN 20 FAMILY MEMBER"/>
    <property type="match status" value="1"/>
</dbReference>
<organism evidence="4 5">
    <name type="scientific">Solitalea canadensis (strain ATCC 29591 / DSM 3403 / JCM 21819 / LMG 8368 / NBRC 15130 / NCIMB 12057 / USAM 9D)</name>
    <name type="common">Flexibacter canadensis</name>
    <dbReference type="NCBI Taxonomy" id="929556"/>
    <lineage>
        <taxon>Bacteria</taxon>
        <taxon>Pseudomonadati</taxon>
        <taxon>Bacteroidota</taxon>
        <taxon>Sphingobacteriia</taxon>
        <taxon>Sphingobacteriales</taxon>
        <taxon>Sphingobacteriaceae</taxon>
        <taxon>Solitalea</taxon>
    </lineage>
</organism>
<feature type="domain" description="SHSP" evidence="3">
    <location>
        <begin position="36"/>
        <end position="148"/>
    </location>
</feature>
<evidence type="ECO:0000313" key="4">
    <source>
        <dbReference type="EMBL" id="AFD06820.1"/>
    </source>
</evidence>
<dbReference type="OrthoDB" id="9814487at2"/>
<comment type="similarity">
    <text evidence="1 2">Belongs to the small heat shock protein (HSP20) family.</text>
</comment>
<name>H8KTX0_SOLCM</name>
<dbReference type="InterPro" id="IPR002068">
    <property type="entry name" value="A-crystallin/Hsp20_dom"/>
</dbReference>
<keyword evidence="4" id="KW-0346">Stress response</keyword>
<dbReference type="eggNOG" id="COG0071">
    <property type="taxonomic scope" value="Bacteria"/>
</dbReference>
<dbReference type="PROSITE" id="PS01031">
    <property type="entry name" value="SHSP"/>
    <property type="match status" value="1"/>
</dbReference>
<dbReference type="SUPFAM" id="SSF49764">
    <property type="entry name" value="HSP20-like chaperones"/>
    <property type="match status" value="1"/>
</dbReference>
<dbReference type="EMBL" id="CP003349">
    <property type="protein sequence ID" value="AFD06820.1"/>
    <property type="molecule type" value="Genomic_DNA"/>
</dbReference>
<dbReference type="Proteomes" id="UP000007590">
    <property type="component" value="Chromosome"/>
</dbReference>
<gene>
    <name evidence="4" type="ordered locus">Solca_1754</name>
</gene>
<dbReference type="STRING" id="929556.Solca_1754"/>
<evidence type="ECO:0000256" key="2">
    <source>
        <dbReference type="RuleBase" id="RU003616"/>
    </source>
</evidence>
<reference evidence="4" key="1">
    <citation type="submission" date="2012-02" db="EMBL/GenBank/DDBJ databases">
        <title>The complete genome of Solitalea canadensis DSM 3403.</title>
        <authorList>
            <consortium name="US DOE Joint Genome Institute (JGI-PGF)"/>
            <person name="Lucas S."/>
            <person name="Copeland A."/>
            <person name="Lapidus A."/>
            <person name="Glavina del Rio T."/>
            <person name="Dalin E."/>
            <person name="Tice H."/>
            <person name="Bruce D."/>
            <person name="Goodwin L."/>
            <person name="Pitluck S."/>
            <person name="Peters L."/>
            <person name="Ovchinnikova G."/>
            <person name="Lu M."/>
            <person name="Kyrpides N."/>
            <person name="Mavromatis K."/>
            <person name="Ivanova N."/>
            <person name="Brettin T."/>
            <person name="Detter J.C."/>
            <person name="Han C."/>
            <person name="Larimer F."/>
            <person name="Land M."/>
            <person name="Hauser L."/>
            <person name="Markowitz V."/>
            <person name="Cheng J.-F."/>
            <person name="Hugenholtz P."/>
            <person name="Woyke T."/>
            <person name="Wu D."/>
            <person name="Spring S."/>
            <person name="Schroeder M."/>
            <person name="Kopitz M."/>
            <person name="Brambilla E."/>
            <person name="Klenk H.-P."/>
            <person name="Eisen J.A."/>
        </authorList>
    </citation>
    <scope>NUCLEOTIDE SEQUENCE</scope>
    <source>
        <strain evidence="4">DSM 3403</strain>
    </source>
</reference>